<dbReference type="InParanoid" id="D1YVE1"/>
<gene>
    <name evidence="7" type="primary">atpC-1</name>
    <name evidence="6" type="synonym">atpC</name>
    <name evidence="7" type="ordered locus">MCP_0341</name>
</gene>
<dbReference type="GO" id="GO:0042777">
    <property type="term" value="P:proton motive force-driven plasma membrane ATP synthesis"/>
    <property type="evidence" value="ECO:0007669"/>
    <property type="project" value="UniProtKB-UniRule"/>
</dbReference>
<dbReference type="PANTHER" id="PTHR38682">
    <property type="entry name" value="V-TYPE ATP SYNTHASE SUBUNIT C"/>
    <property type="match status" value="1"/>
</dbReference>
<dbReference type="InterPro" id="IPR050873">
    <property type="entry name" value="V-ATPase_V0D/AC39_subunit"/>
</dbReference>
<dbReference type="InterPro" id="IPR036079">
    <property type="entry name" value="ATPase_csu/dsu_sf"/>
</dbReference>
<dbReference type="RefSeq" id="WP_012899093.1">
    <property type="nucleotide sequence ID" value="NC_013665.1"/>
</dbReference>
<keyword evidence="4 6" id="KW-0406">Ion transport</keyword>
<keyword evidence="5 6" id="KW-0066">ATP synthesis</keyword>
<evidence type="ECO:0000256" key="1">
    <source>
        <dbReference type="ARBA" id="ARBA00006709"/>
    </source>
</evidence>
<keyword evidence="3 6" id="KW-0375">Hydrogen ion transport</keyword>
<comment type="similarity">
    <text evidence="1 6">Belongs to the V-ATPase V0D/AC39 subunit family.</text>
</comment>
<dbReference type="InterPro" id="IPR014272">
    <property type="entry name" value="ATPase_V0-cplx_csu"/>
</dbReference>
<reference evidence="7 8" key="1">
    <citation type="journal article" date="2007" name="Appl. Environ. Microbiol.">
        <title>Isolation of key methanogens for global methane emission from rice paddy fields: a novel isolate affiliated with the clone cluster rice cluster I.</title>
        <authorList>
            <person name="Sakai S."/>
            <person name="Imachi H."/>
            <person name="Sekiguchi Y."/>
            <person name="Ohashi A."/>
            <person name="Harada H."/>
            <person name="Kamagata Y."/>
        </authorList>
    </citation>
    <scope>NUCLEOTIDE SEQUENCE [LARGE SCALE GENOMIC DNA]</scope>
    <source>
        <strain evidence="8">DSM 17711 / JCM 13418 / NBRC 101707 / SANAE</strain>
    </source>
</reference>
<sequence length="354" mass="39900">MLFRRSAGAGNYAYATARVKARKAFLFPRDTYLKLLQMDVPEISRFIGESKYKEEIDELATKYSGIDLMEYALNLNLARDFGQIMSFCEGDLKLLIGSYLNRWDIWNIKSILRGKSFGASEEEIRETLVPAGSLSTQKLNDLIRKGTIADVVEGLAGTMFYKPLTSALDEYNRTHLLSAFENALDKAYYANLMAIKIAGTTADELFISFIKHEIDAVNLRTLFRLKRENVEHDKIMAYMIPGGSKFGMDDLRKLAQAPNYNEFVGMLKEYKLPEDMGPAIQKSQETGSLNSVEIALRKALIANGEKISHLYPLSVTPILGYIVRKNTEVNNLRIIARGKESHLSDEAIKSQLVI</sequence>
<evidence type="ECO:0000313" key="8">
    <source>
        <dbReference type="Proteomes" id="UP000001882"/>
    </source>
</evidence>
<evidence type="ECO:0000256" key="6">
    <source>
        <dbReference type="HAMAP-Rule" id="MF_00314"/>
    </source>
</evidence>
<reference evidence="7 8" key="2">
    <citation type="journal article" date="2008" name="Int. J. Syst. Evol. Microbiol.">
        <title>Methanocella paludicola gen. nov., sp. nov., a methane-producing archaeon, the first isolate of the lineage 'Rice Cluster I', and proposal of the new archaeal order Methanocellales ord. nov.</title>
        <authorList>
            <person name="Sakai S."/>
            <person name="Imachi H."/>
            <person name="Hanada S."/>
            <person name="Ohashi A."/>
            <person name="Harada H."/>
            <person name="Kamagata Y."/>
        </authorList>
    </citation>
    <scope>NUCLEOTIDE SEQUENCE [LARGE SCALE GENOMIC DNA]</scope>
    <source>
        <strain evidence="8">DSM 17711 / JCM 13418 / NBRC 101707 / SANAE</strain>
    </source>
</reference>
<dbReference type="eggNOG" id="arCOG02459">
    <property type="taxonomic scope" value="Archaea"/>
</dbReference>
<dbReference type="GO" id="GO:0033179">
    <property type="term" value="C:proton-transporting V-type ATPase, V0 domain"/>
    <property type="evidence" value="ECO:0007669"/>
    <property type="project" value="InterPro"/>
</dbReference>
<organism evidence="7 8">
    <name type="scientific">Methanocella paludicola (strain DSM 17711 / JCM 13418 / NBRC 101707 / SANAE)</name>
    <dbReference type="NCBI Taxonomy" id="304371"/>
    <lineage>
        <taxon>Archaea</taxon>
        <taxon>Methanobacteriati</taxon>
        <taxon>Methanobacteriota</taxon>
        <taxon>Stenosarchaea group</taxon>
        <taxon>Methanomicrobia</taxon>
        <taxon>Methanocellales</taxon>
        <taxon>Methanocellaceae</taxon>
        <taxon>Methanocella</taxon>
    </lineage>
</organism>
<dbReference type="Pfam" id="PF01992">
    <property type="entry name" value="vATP-synt_AC39"/>
    <property type="match status" value="1"/>
</dbReference>
<dbReference type="NCBIfam" id="NF002268">
    <property type="entry name" value="PRK01198.1-4"/>
    <property type="match status" value="1"/>
</dbReference>
<dbReference type="HAMAP" id="MF_00314">
    <property type="entry name" value="ATP_synth_C_arch"/>
    <property type="match status" value="1"/>
</dbReference>
<keyword evidence="8" id="KW-1185">Reference proteome</keyword>
<dbReference type="PANTHER" id="PTHR38682:SF1">
    <property type="entry name" value="V-TYPE ATP SYNTHASE SUBUNIT C"/>
    <property type="match status" value="1"/>
</dbReference>
<dbReference type="GeneID" id="8682746"/>
<dbReference type="KEGG" id="mpd:MCP_0341"/>
<accession>D1YVE1</accession>
<proteinExistence type="inferred from homology"/>
<keyword evidence="6" id="KW-1003">Cell membrane</keyword>
<dbReference type="GO" id="GO:0046933">
    <property type="term" value="F:proton-transporting ATP synthase activity, rotational mechanism"/>
    <property type="evidence" value="ECO:0007669"/>
    <property type="project" value="UniProtKB-UniRule"/>
</dbReference>
<keyword evidence="6" id="KW-0472">Membrane</keyword>
<keyword evidence="2 6" id="KW-0813">Transport</keyword>
<dbReference type="FunCoup" id="D1YVE1">
    <property type="interactions" value="1"/>
</dbReference>
<evidence type="ECO:0000256" key="5">
    <source>
        <dbReference type="ARBA" id="ARBA00023310"/>
    </source>
</evidence>
<dbReference type="NCBIfam" id="TIGR02923">
    <property type="entry name" value="AhaC"/>
    <property type="match status" value="1"/>
</dbReference>
<comment type="subcellular location">
    <subcellularLocation>
        <location evidence="6">Cell membrane</location>
        <topology evidence="6">Peripheral membrane protein</topology>
    </subcellularLocation>
</comment>
<reference evidence="8" key="3">
    <citation type="journal article" date="2011" name="PLoS ONE">
        <title>Genome sequence of a mesophilic hydrogenotrophic methanogen Methanocella paludicola, the first cultivated representative of the order Methanocellales.</title>
        <authorList>
            <person name="Sakai S."/>
            <person name="Takaki Y."/>
            <person name="Shimamura S."/>
            <person name="Sekine M."/>
            <person name="Tajima T."/>
            <person name="Kosugi H."/>
            <person name="Ichikawa N."/>
            <person name="Tasumi E."/>
            <person name="Hiraki A.T."/>
            <person name="Shimizu A."/>
            <person name="Kato Y."/>
            <person name="Nishiko R."/>
            <person name="Mori K."/>
            <person name="Fujita N."/>
            <person name="Imachi H."/>
            <person name="Takai K."/>
        </authorList>
    </citation>
    <scope>NUCLEOTIDE SEQUENCE [LARGE SCALE GENOMIC DNA]</scope>
    <source>
        <strain evidence="8">DSM 17711 / JCM 13418 / NBRC 101707 / SANAE</strain>
    </source>
</reference>
<dbReference type="EMBL" id="AP011532">
    <property type="protein sequence ID" value="BAI60413.1"/>
    <property type="molecule type" value="Genomic_DNA"/>
</dbReference>
<evidence type="ECO:0000256" key="3">
    <source>
        <dbReference type="ARBA" id="ARBA00022781"/>
    </source>
</evidence>
<dbReference type="InterPro" id="IPR044911">
    <property type="entry name" value="V-type_ATPase_csu/dsu_dom_3"/>
</dbReference>
<dbReference type="GO" id="GO:0046961">
    <property type="term" value="F:proton-transporting ATPase activity, rotational mechanism"/>
    <property type="evidence" value="ECO:0007669"/>
    <property type="project" value="InterPro"/>
</dbReference>
<dbReference type="SUPFAM" id="SSF103486">
    <property type="entry name" value="V-type ATP synthase subunit C"/>
    <property type="match status" value="1"/>
</dbReference>
<evidence type="ECO:0000256" key="4">
    <source>
        <dbReference type="ARBA" id="ARBA00023065"/>
    </source>
</evidence>
<name>D1YVE1_METPS</name>
<evidence type="ECO:0000313" key="7">
    <source>
        <dbReference type="EMBL" id="BAI60413.1"/>
    </source>
</evidence>
<dbReference type="AlphaFoldDB" id="D1YVE1"/>
<dbReference type="InterPro" id="IPR002843">
    <property type="entry name" value="ATPase_V0-cplx_csu/dsu"/>
</dbReference>
<protein>
    <recommendedName>
        <fullName evidence="6">A-type ATP synthase subunit C</fullName>
    </recommendedName>
</protein>
<dbReference type="GO" id="GO:0005886">
    <property type="term" value="C:plasma membrane"/>
    <property type="evidence" value="ECO:0007669"/>
    <property type="project" value="UniProtKB-SubCell"/>
</dbReference>
<dbReference type="InterPro" id="IPR035067">
    <property type="entry name" value="V-type_ATPase_csu/dsu"/>
</dbReference>
<dbReference type="GO" id="GO:0005524">
    <property type="term" value="F:ATP binding"/>
    <property type="evidence" value="ECO:0007669"/>
    <property type="project" value="UniProtKB-UniRule"/>
</dbReference>
<dbReference type="Gene3D" id="1.20.1690.10">
    <property type="entry name" value="V-type ATP synthase subunit C domain"/>
    <property type="match status" value="2"/>
</dbReference>
<dbReference type="Proteomes" id="UP000001882">
    <property type="component" value="Chromosome"/>
</dbReference>
<dbReference type="STRING" id="304371.MCP_0341"/>
<dbReference type="OrthoDB" id="4272at2157"/>
<comment type="function">
    <text evidence="6">Component of the A-type ATP synthase that produces ATP from ADP in the presence of a proton gradient across the membrane.</text>
</comment>
<comment type="subunit">
    <text evidence="6">Has multiple subunits with at least A(3), B(3), C, D, E, F, H, I and proteolipid K(x).</text>
</comment>
<dbReference type="Gene3D" id="1.10.132.50">
    <property type="entry name" value="ATP synthase (C/AC39) subunit, domain 3"/>
    <property type="match status" value="1"/>
</dbReference>
<evidence type="ECO:0000256" key="2">
    <source>
        <dbReference type="ARBA" id="ARBA00022448"/>
    </source>
</evidence>